<dbReference type="PROSITE" id="PS50600">
    <property type="entry name" value="ULP_PROTEASE"/>
    <property type="match status" value="1"/>
</dbReference>
<evidence type="ECO:0000256" key="4">
    <source>
        <dbReference type="ARBA" id="ARBA00022807"/>
    </source>
</evidence>
<keyword evidence="4" id="KW-0788">Thiol protease</keyword>
<name>C5M0B0_PERM5</name>
<dbReference type="AlphaFoldDB" id="C5M0B0"/>
<evidence type="ECO:0000313" key="7">
    <source>
        <dbReference type="EMBL" id="EEQ97599.1"/>
    </source>
</evidence>
<dbReference type="InParanoid" id="C5M0B0"/>
<comment type="similarity">
    <text evidence="1">Belongs to the peptidase C48 family.</text>
</comment>
<accession>C5M0B0</accession>
<evidence type="ECO:0000256" key="3">
    <source>
        <dbReference type="ARBA" id="ARBA00022801"/>
    </source>
</evidence>
<dbReference type="InterPro" id="IPR038765">
    <property type="entry name" value="Papain-like_cys_pep_sf"/>
</dbReference>
<reference evidence="7 8" key="1">
    <citation type="submission" date="2008-07" db="EMBL/GenBank/DDBJ databases">
        <authorList>
            <person name="El-Sayed N."/>
            <person name="Caler E."/>
            <person name="Inman J."/>
            <person name="Amedeo P."/>
            <person name="Hass B."/>
            <person name="Wortman J."/>
        </authorList>
    </citation>
    <scope>NUCLEOTIDE SEQUENCE [LARGE SCALE GENOMIC DNA]</scope>
    <source>
        <strain evidence="8">ATCC 50983 / TXsc</strain>
    </source>
</reference>
<organism evidence="8">
    <name type="scientific">Perkinsus marinus (strain ATCC 50983 / TXsc)</name>
    <dbReference type="NCBI Taxonomy" id="423536"/>
    <lineage>
        <taxon>Eukaryota</taxon>
        <taxon>Sar</taxon>
        <taxon>Alveolata</taxon>
        <taxon>Perkinsozoa</taxon>
        <taxon>Perkinsea</taxon>
        <taxon>Perkinsida</taxon>
        <taxon>Perkinsidae</taxon>
        <taxon>Perkinsus</taxon>
    </lineage>
</organism>
<sequence>MATSTEVLLISSSSSSSSSSDSESSPAPPPPSSLSLRYHGHVLADKDVDLLGPGQRLNDNLMDFFLSVFVSVFARNSAYAFSTFFYTQLAQEDLQDGWERVKNWTKNVDIFAHDLLLFPINESNQHWWLLAVVRAKALAKEITGVPTCGSKGWLIVFDSRSYEDDDEEEKKILRFLQRKAAATIVWYLGRAYCEKKGPARKKVDKPGISRILNSAGIFPEKTPKQLNEFDCGVFVLEFARRLCYVRQELTALEEINEEKLRELGVLRFNQVTVRRRRRALQKLCFRWGVEGDVGRDLAEEAGRDALMEAVGISVEKGPRRSDGFTERLLVARKRKKVNDENSVGKYLAREVARGSRGEKKKRRRSVLNSVVRNYEEADSLRVQSAFNKQGRKMAADRTEG</sequence>
<evidence type="ECO:0000256" key="2">
    <source>
        <dbReference type="ARBA" id="ARBA00022670"/>
    </source>
</evidence>
<dbReference type="PANTHER" id="PTHR46915:SF2">
    <property type="entry name" value="UBIQUITIN-LIKE PROTEASE 4"/>
    <property type="match status" value="1"/>
</dbReference>
<feature type="domain" description="Ubiquitin-like protease family profile" evidence="6">
    <location>
        <begin position="41"/>
        <end position="242"/>
    </location>
</feature>
<dbReference type="Pfam" id="PF02902">
    <property type="entry name" value="Peptidase_C48"/>
    <property type="match status" value="1"/>
</dbReference>
<dbReference type="SUPFAM" id="SSF54001">
    <property type="entry name" value="Cysteine proteinases"/>
    <property type="match status" value="1"/>
</dbReference>
<keyword evidence="3" id="KW-0378">Hydrolase</keyword>
<dbReference type="Gene3D" id="3.40.395.10">
    <property type="entry name" value="Adenoviral Proteinase, Chain A"/>
    <property type="match status" value="1"/>
</dbReference>
<dbReference type="OrthoDB" id="442460at2759"/>
<evidence type="ECO:0000259" key="6">
    <source>
        <dbReference type="PROSITE" id="PS50600"/>
    </source>
</evidence>
<dbReference type="GO" id="GO:0008234">
    <property type="term" value="F:cysteine-type peptidase activity"/>
    <property type="evidence" value="ECO:0007669"/>
    <property type="project" value="UniProtKB-KW"/>
</dbReference>
<dbReference type="Proteomes" id="UP000007800">
    <property type="component" value="Unassembled WGS sequence"/>
</dbReference>
<dbReference type="RefSeq" id="XP_002764882.1">
    <property type="nucleotide sequence ID" value="XM_002764836.1"/>
</dbReference>
<dbReference type="GO" id="GO:0016926">
    <property type="term" value="P:protein desumoylation"/>
    <property type="evidence" value="ECO:0007669"/>
    <property type="project" value="UniProtKB-ARBA"/>
</dbReference>
<evidence type="ECO:0000256" key="5">
    <source>
        <dbReference type="SAM" id="MobiDB-lite"/>
    </source>
</evidence>
<feature type="region of interest" description="Disordered" evidence="5">
    <location>
        <begin position="1"/>
        <end position="32"/>
    </location>
</feature>
<dbReference type="InterPro" id="IPR003653">
    <property type="entry name" value="Peptidase_C48_C"/>
</dbReference>
<protein>
    <submittedName>
        <fullName evidence="7">Sentrin/sumo-specific protease, putative</fullName>
    </submittedName>
</protein>
<dbReference type="GeneID" id="9036796"/>
<feature type="compositionally biased region" description="Low complexity" evidence="5">
    <location>
        <begin position="11"/>
        <end position="25"/>
    </location>
</feature>
<dbReference type="PANTHER" id="PTHR46915">
    <property type="entry name" value="UBIQUITIN-LIKE PROTEASE 4-RELATED"/>
    <property type="match status" value="1"/>
</dbReference>
<gene>
    <name evidence="7" type="ORF">Pmar_PMAR028406</name>
</gene>
<dbReference type="EMBL" id="GG687029">
    <property type="protein sequence ID" value="EEQ97599.1"/>
    <property type="molecule type" value="Genomic_DNA"/>
</dbReference>
<evidence type="ECO:0000313" key="8">
    <source>
        <dbReference type="Proteomes" id="UP000007800"/>
    </source>
</evidence>
<dbReference type="GO" id="GO:0006508">
    <property type="term" value="P:proteolysis"/>
    <property type="evidence" value="ECO:0007669"/>
    <property type="project" value="UniProtKB-KW"/>
</dbReference>
<keyword evidence="2 7" id="KW-0645">Protease</keyword>
<keyword evidence="8" id="KW-1185">Reference proteome</keyword>
<proteinExistence type="inferred from homology"/>
<evidence type="ECO:0000256" key="1">
    <source>
        <dbReference type="ARBA" id="ARBA00005234"/>
    </source>
</evidence>